<dbReference type="EMBL" id="OZ034838">
    <property type="protein sequence ID" value="CAL1678968.1"/>
    <property type="molecule type" value="Genomic_DNA"/>
</dbReference>
<dbReference type="SUPFAM" id="SSF52540">
    <property type="entry name" value="P-loop containing nucleoside triphosphate hydrolases"/>
    <property type="match status" value="2"/>
</dbReference>
<keyword evidence="15" id="KW-1185">Reference proteome</keyword>
<dbReference type="Gene3D" id="2.30.30.140">
    <property type="match status" value="1"/>
</dbReference>
<keyword evidence="3" id="KW-0677">Repeat</keyword>
<proteinExistence type="predicted"/>
<feature type="domain" description="Helicase ATP-binding" evidence="13">
    <location>
        <begin position="337"/>
        <end position="527"/>
    </location>
</feature>
<evidence type="ECO:0000256" key="10">
    <source>
        <dbReference type="ARBA" id="ARBA00023158"/>
    </source>
</evidence>
<keyword evidence="8" id="KW-0067">ATP-binding</keyword>
<evidence type="ECO:0000259" key="13">
    <source>
        <dbReference type="PROSITE" id="PS51192"/>
    </source>
</evidence>
<dbReference type="InterPro" id="IPR035437">
    <property type="entry name" value="SNase_OB-fold_sf"/>
</dbReference>
<evidence type="ECO:0000256" key="2">
    <source>
        <dbReference type="ARBA" id="ARBA00022473"/>
    </source>
</evidence>
<dbReference type="GO" id="GO:0005524">
    <property type="term" value="F:ATP binding"/>
    <property type="evidence" value="ECO:0007669"/>
    <property type="project" value="UniProtKB-KW"/>
</dbReference>
<dbReference type="SUPFAM" id="SSF63748">
    <property type="entry name" value="Tudor/PWWP/MBT"/>
    <property type="match status" value="1"/>
</dbReference>
<evidence type="ECO:0000256" key="5">
    <source>
        <dbReference type="ARBA" id="ARBA00022782"/>
    </source>
</evidence>
<dbReference type="InterPro" id="IPR002999">
    <property type="entry name" value="Tudor"/>
</dbReference>
<keyword evidence="2" id="KW-0217">Developmental protein</keyword>
<evidence type="ECO:0000313" key="14">
    <source>
        <dbReference type="EMBL" id="CAL1678968.1"/>
    </source>
</evidence>
<dbReference type="GO" id="GO:0003724">
    <property type="term" value="F:RNA helicase activity"/>
    <property type="evidence" value="ECO:0007669"/>
    <property type="project" value="UniProtKB-EC"/>
</dbReference>
<dbReference type="PROSITE" id="PS51192">
    <property type="entry name" value="HELICASE_ATP_BIND_1"/>
    <property type="match status" value="1"/>
</dbReference>
<keyword evidence="7" id="KW-0347">Helicase</keyword>
<reference evidence="14" key="1">
    <citation type="submission" date="2024-04" db="EMBL/GenBank/DDBJ databases">
        <authorList>
            <consortium name="Molecular Ecology Group"/>
        </authorList>
    </citation>
    <scope>NUCLEOTIDE SEQUENCE</scope>
</reference>
<dbReference type="PANTHER" id="PTHR22655">
    <property type="entry name" value="ATP-DEPENDENT RNA HELICASE TDRD12-RELATED"/>
    <property type="match status" value="1"/>
</dbReference>
<organism evidence="14 15">
    <name type="scientific">Lasius platythorax</name>
    <dbReference type="NCBI Taxonomy" id="488582"/>
    <lineage>
        <taxon>Eukaryota</taxon>
        <taxon>Metazoa</taxon>
        <taxon>Ecdysozoa</taxon>
        <taxon>Arthropoda</taxon>
        <taxon>Hexapoda</taxon>
        <taxon>Insecta</taxon>
        <taxon>Pterygota</taxon>
        <taxon>Neoptera</taxon>
        <taxon>Endopterygota</taxon>
        <taxon>Hymenoptera</taxon>
        <taxon>Apocrita</taxon>
        <taxon>Aculeata</taxon>
        <taxon>Formicoidea</taxon>
        <taxon>Formicidae</taxon>
        <taxon>Formicinae</taxon>
        <taxon>Lasius</taxon>
        <taxon>Lasius</taxon>
    </lineage>
</organism>
<evidence type="ECO:0000313" key="15">
    <source>
        <dbReference type="Proteomes" id="UP001497644"/>
    </source>
</evidence>
<dbReference type="GO" id="GO:0031047">
    <property type="term" value="P:regulatory ncRNA-mediated gene silencing"/>
    <property type="evidence" value="ECO:0007669"/>
    <property type="project" value="UniProtKB-KW"/>
</dbReference>
<dbReference type="Proteomes" id="UP001497644">
    <property type="component" value="Chromosome 15"/>
</dbReference>
<dbReference type="GO" id="GO:0003676">
    <property type="term" value="F:nucleic acid binding"/>
    <property type="evidence" value="ECO:0007669"/>
    <property type="project" value="InterPro"/>
</dbReference>
<evidence type="ECO:0000256" key="3">
    <source>
        <dbReference type="ARBA" id="ARBA00022737"/>
    </source>
</evidence>
<evidence type="ECO:0000256" key="12">
    <source>
        <dbReference type="ARBA" id="ARBA00047984"/>
    </source>
</evidence>
<dbReference type="Gene3D" id="2.40.50.90">
    <property type="match status" value="1"/>
</dbReference>
<dbReference type="Pfam" id="PF00270">
    <property type="entry name" value="DEAD"/>
    <property type="match status" value="1"/>
</dbReference>
<dbReference type="InterPro" id="IPR027417">
    <property type="entry name" value="P-loop_NTPase"/>
</dbReference>
<sequence>MVELSPNYQVSDIIPTTVTAIKVLSIRNPYIMRAYEIKQHAEKLDRIQRKLISFMKTEDYLNGKHNAEDPKVGDTILVQSNYINEVELPSFVCRGLITYAKKEIYYILLVDHGTGIKLTRDKFCVVPQNFIPEKYLTKTIGVYNILAIRMKKNNSNGFKGSNSTPNVVQEWSEEAIEYAKDLLSQSEIVYFDHLITDKEKGREYGELYLTINNIVVSLSEALIKNCYALYMEGDLLQLIESLNHTQSKENIKDHIITNAKFSSNRKIRNNATQVVNDAQVNYNFKQFCLSEKVLIKSTTNCGILSDVRDLRYPKGIHEGWNEYIKSSRPRKIQSYIWPAINNGFNVVAIGSSQCGKTSGCVMAVCGLVAMRQNEISHSATRPLALILCSSSSEVINVQSLCASFLHSFNNIKSVAAFNGKAHTSLAASIYAGCQILVATPRYLVRFLNDATNLLSFDRLSCLVFDNADVILDKYYDSIGELFKKHKIIENREPHGDNRPILQIIISATNWTSQIKKFISLAMYNPYICITSFLEAVIFKSVRPQLYILKSIHKNQKISDIIKDDYTILKTMIVCINAKEAEELNAFLLLTKKTLLIHEEMKSSDIQALRESWRACVRGLYPVLICTDAVLSDLNFTNIQWLIHHSVLLKFKNPFNYRFSVLLDNLTQDATNCKVSIFIDESNNLQVKGLIKMMQRMKAVIPPNLLENIERIAVTLEKDKKEYAICDNVKSFGFCYEKDVCVFRHYMLPKIDAPMTNIQINDKVILKLMYIHDTTHFSARIIEYISQSSKSKRIKFSDAEFTETSLKIQKYYQNVENRKVCISTNVGDICILEESIDTFKRVQIMRIRYDKDSSEDVKFVDVRCIDSGIIHECIDVCKLMHIPEELSNLPTHIVEIFLAGVTPYDKEYVWNYHTNEAVHKWYSKSNEDQRSYITGKVCLHLGNTMWLDDLQIRTKLLEYPDMIGHSLKNTLIKDHFAILNDNHIPDLFTLCKNSGLTNGHDINAMRK</sequence>
<dbReference type="GO" id="GO:0051321">
    <property type="term" value="P:meiotic cell cycle"/>
    <property type="evidence" value="ECO:0007669"/>
    <property type="project" value="UniProtKB-KW"/>
</dbReference>
<dbReference type="SMART" id="SM00487">
    <property type="entry name" value="DEXDc"/>
    <property type="match status" value="1"/>
</dbReference>
<evidence type="ECO:0000256" key="6">
    <source>
        <dbReference type="ARBA" id="ARBA00022801"/>
    </source>
</evidence>
<dbReference type="GO" id="GO:0016787">
    <property type="term" value="F:hydrolase activity"/>
    <property type="evidence" value="ECO:0007669"/>
    <property type="project" value="UniProtKB-KW"/>
</dbReference>
<evidence type="ECO:0000256" key="4">
    <source>
        <dbReference type="ARBA" id="ARBA00022741"/>
    </source>
</evidence>
<dbReference type="Gene3D" id="3.40.50.300">
    <property type="entry name" value="P-loop containing nucleotide triphosphate hydrolases"/>
    <property type="match status" value="2"/>
</dbReference>
<dbReference type="EC" id="3.6.4.13" evidence="1"/>
<dbReference type="GO" id="GO:0007283">
    <property type="term" value="P:spermatogenesis"/>
    <property type="evidence" value="ECO:0007669"/>
    <property type="project" value="UniProtKB-KW"/>
</dbReference>
<evidence type="ECO:0000256" key="9">
    <source>
        <dbReference type="ARBA" id="ARBA00022871"/>
    </source>
</evidence>
<dbReference type="CDD" id="cd20435">
    <property type="entry name" value="Tudor_TDRD12_rpt2"/>
    <property type="match status" value="1"/>
</dbReference>
<keyword evidence="10" id="KW-0943">RNA-mediated gene silencing</keyword>
<dbReference type="GO" id="GO:0042078">
    <property type="term" value="P:germ-line stem cell division"/>
    <property type="evidence" value="ECO:0007669"/>
    <property type="project" value="TreeGrafter"/>
</dbReference>
<keyword evidence="9" id="KW-0744">Spermatogenesis</keyword>
<gene>
    <name evidence="14" type="ORF">LPLAT_LOCUS4733</name>
</gene>
<accession>A0AAV2NGN3</accession>
<dbReference type="PANTHER" id="PTHR22655:SF2">
    <property type="entry name" value="ATP-DEPENDENT RNA HELICASE TDRD12-RELATED"/>
    <property type="match status" value="1"/>
</dbReference>
<keyword evidence="6" id="KW-0378">Hydrolase</keyword>
<evidence type="ECO:0000256" key="1">
    <source>
        <dbReference type="ARBA" id="ARBA00012552"/>
    </source>
</evidence>
<evidence type="ECO:0000256" key="7">
    <source>
        <dbReference type="ARBA" id="ARBA00022806"/>
    </source>
</evidence>
<dbReference type="InterPro" id="IPR014001">
    <property type="entry name" value="Helicase_ATP-bd"/>
</dbReference>
<name>A0AAV2NGN3_9HYME</name>
<dbReference type="AlphaFoldDB" id="A0AAV2NGN3"/>
<dbReference type="GO" id="GO:0005737">
    <property type="term" value="C:cytoplasm"/>
    <property type="evidence" value="ECO:0007669"/>
    <property type="project" value="UniProtKB-ARBA"/>
</dbReference>
<keyword evidence="4" id="KW-0547">Nucleotide-binding</keyword>
<dbReference type="Pfam" id="PF00567">
    <property type="entry name" value="TUDOR"/>
    <property type="match status" value="1"/>
</dbReference>
<dbReference type="InterPro" id="IPR011545">
    <property type="entry name" value="DEAD/DEAH_box_helicase_dom"/>
</dbReference>
<evidence type="ECO:0000256" key="11">
    <source>
        <dbReference type="ARBA" id="ARBA00023254"/>
    </source>
</evidence>
<keyword evidence="5" id="KW-0221">Differentiation</keyword>
<comment type="catalytic activity">
    <reaction evidence="12">
        <text>ATP + H2O = ADP + phosphate + H(+)</text>
        <dbReference type="Rhea" id="RHEA:13065"/>
        <dbReference type="ChEBI" id="CHEBI:15377"/>
        <dbReference type="ChEBI" id="CHEBI:15378"/>
        <dbReference type="ChEBI" id="CHEBI:30616"/>
        <dbReference type="ChEBI" id="CHEBI:43474"/>
        <dbReference type="ChEBI" id="CHEBI:456216"/>
        <dbReference type="EC" id="3.6.4.13"/>
    </reaction>
</comment>
<protein>
    <recommendedName>
        <fullName evidence="1">RNA helicase</fullName>
        <ecNumber evidence="1">3.6.4.13</ecNumber>
    </recommendedName>
</protein>
<keyword evidence="11" id="KW-0469">Meiosis</keyword>
<evidence type="ECO:0000256" key="8">
    <source>
        <dbReference type="ARBA" id="ARBA00022840"/>
    </source>
</evidence>